<dbReference type="EMBL" id="PTPZ01000001">
    <property type="protein sequence ID" value="PPZ92554.1"/>
    <property type="molecule type" value="Genomic_DNA"/>
</dbReference>
<dbReference type="Pfam" id="PF01370">
    <property type="entry name" value="Epimerase"/>
    <property type="match status" value="2"/>
</dbReference>
<accession>A0A2S7I7L9</accession>
<dbReference type="AlphaFoldDB" id="A0A2S7I7L9"/>
<evidence type="ECO:0000313" key="4">
    <source>
        <dbReference type="Proteomes" id="UP000238565"/>
    </source>
</evidence>
<reference evidence="3 4" key="1">
    <citation type="submission" date="2018-02" db="EMBL/GenBank/DDBJ databases">
        <title>Draft genome sequence of bacterial isolates from marine environment.</title>
        <authorList>
            <person name="Singh S.K."/>
            <person name="Hill R."/>
            <person name="Major S."/>
            <person name="Cai H."/>
            <person name="Li Y."/>
        </authorList>
    </citation>
    <scope>NUCLEOTIDE SEQUENCE [LARGE SCALE GENOMIC DNA]</scope>
    <source>
        <strain evidence="3 4">IMET F</strain>
    </source>
</reference>
<sequence>MKKILITGGAGFIGSNLSLRLLEKGYQVTVLDNLLPQVHGENPEEESPLFQNILGKVNFIKGDVTKKSDWQKVLNNQDAIIHLAALTGTGQSMYQIDKYTDVNVSGTAKMLDVLVNESHQIKKVILASSRAVYGEGKYFHKDLGIVYPESRKLGDLENADFEVKSNMGEILTPLPTDESSSLHPISVYGITKQIQEQLVMSVCSSVNIDAVALRFQNVYGAGQSLQNPYTGILSIFSSQILNDENLNIFEDGEESRDFIYIDDAVEAIILSLENTNLNKEIFNIGTGISTTVLDVAKTLKKYYKKDIEINISGQFRIGDIRHNFAEISWAQKKLNFYPKISFEEGIGKFTTWVLKQKKGKINLNQSLNEMREKGLLK</sequence>
<gene>
    <name evidence="3" type="ORF">C3729_00630</name>
</gene>
<evidence type="ECO:0000313" key="3">
    <source>
        <dbReference type="EMBL" id="PPZ92554.1"/>
    </source>
</evidence>
<organism evidence="3 4">
    <name type="scientific">Cloacibacterium normanense</name>
    <dbReference type="NCBI Taxonomy" id="237258"/>
    <lineage>
        <taxon>Bacteria</taxon>
        <taxon>Pseudomonadati</taxon>
        <taxon>Bacteroidota</taxon>
        <taxon>Flavobacteriia</taxon>
        <taxon>Flavobacteriales</taxon>
        <taxon>Weeksellaceae</taxon>
    </lineage>
</organism>
<dbReference type="InterPro" id="IPR036291">
    <property type="entry name" value="NAD(P)-bd_dom_sf"/>
</dbReference>
<dbReference type="SUPFAM" id="SSF51735">
    <property type="entry name" value="NAD(P)-binding Rossmann-fold domains"/>
    <property type="match status" value="1"/>
</dbReference>
<dbReference type="InterPro" id="IPR001509">
    <property type="entry name" value="Epimerase_deHydtase"/>
</dbReference>
<feature type="domain" description="NAD-dependent epimerase/dehydratase" evidence="2">
    <location>
        <begin position="4"/>
        <end position="138"/>
    </location>
</feature>
<evidence type="ECO:0000256" key="1">
    <source>
        <dbReference type="ARBA" id="ARBA00007637"/>
    </source>
</evidence>
<evidence type="ECO:0000259" key="2">
    <source>
        <dbReference type="Pfam" id="PF01370"/>
    </source>
</evidence>
<comment type="caution">
    <text evidence="3">The sequence shown here is derived from an EMBL/GenBank/DDBJ whole genome shotgun (WGS) entry which is preliminary data.</text>
</comment>
<name>A0A2S7I7L9_9FLAO</name>
<dbReference type="Gene3D" id="3.40.50.720">
    <property type="entry name" value="NAD(P)-binding Rossmann-like Domain"/>
    <property type="match status" value="1"/>
</dbReference>
<dbReference type="PRINTS" id="PR01713">
    <property type="entry name" value="NUCEPIMERASE"/>
</dbReference>
<dbReference type="PANTHER" id="PTHR43000">
    <property type="entry name" value="DTDP-D-GLUCOSE 4,6-DEHYDRATASE-RELATED"/>
    <property type="match status" value="1"/>
</dbReference>
<comment type="similarity">
    <text evidence="1">Belongs to the NAD(P)-dependent epimerase/dehydratase family.</text>
</comment>
<feature type="domain" description="NAD-dependent epimerase/dehydratase" evidence="2">
    <location>
        <begin position="175"/>
        <end position="285"/>
    </location>
</feature>
<protein>
    <submittedName>
        <fullName evidence="3">Epimerase</fullName>
    </submittedName>
</protein>
<dbReference type="RefSeq" id="WP_104792369.1">
    <property type="nucleotide sequence ID" value="NZ_PTPZ01000001.1"/>
</dbReference>
<proteinExistence type="inferred from homology"/>
<dbReference type="Proteomes" id="UP000238565">
    <property type="component" value="Unassembled WGS sequence"/>
</dbReference>